<protein>
    <recommendedName>
        <fullName evidence="14">Mitochondrial carrier</fullName>
    </recommendedName>
</protein>
<evidence type="ECO:0000256" key="3">
    <source>
        <dbReference type="ARBA" id="ARBA00022448"/>
    </source>
</evidence>
<evidence type="ECO:0000256" key="8">
    <source>
        <dbReference type="ARBA" id="ARBA00023128"/>
    </source>
</evidence>
<evidence type="ECO:0000256" key="7">
    <source>
        <dbReference type="ARBA" id="ARBA00022989"/>
    </source>
</evidence>
<feature type="repeat" description="Solcar" evidence="10">
    <location>
        <begin position="121"/>
        <end position="198"/>
    </location>
</feature>
<evidence type="ECO:0000256" key="4">
    <source>
        <dbReference type="ARBA" id="ARBA00022692"/>
    </source>
</evidence>
<dbReference type="Gene3D" id="1.50.40.10">
    <property type="entry name" value="Mitochondrial carrier domain"/>
    <property type="match status" value="2"/>
</dbReference>
<evidence type="ECO:0000256" key="11">
    <source>
        <dbReference type="RuleBase" id="RU000488"/>
    </source>
</evidence>
<dbReference type="InterPro" id="IPR018108">
    <property type="entry name" value="MCP_transmembrane"/>
</dbReference>
<dbReference type="PANTHER" id="PTHR45760:SF2">
    <property type="entry name" value="FI19922P1-RELATED"/>
    <property type="match status" value="1"/>
</dbReference>
<comment type="subcellular location">
    <subcellularLocation>
        <location evidence="1">Mitochondrion inner membrane</location>
        <topology evidence="1">Multi-pass membrane protein</topology>
    </subcellularLocation>
</comment>
<dbReference type="InterPro" id="IPR002067">
    <property type="entry name" value="MCP"/>
</dbReference>
<dbReference type="PROSITE" id="PS50920">
    <property type="entry name" value="SOLCAR"/>
    <property type="match status" value="3"/>
</dbReference>
<feature type="repeat" description="Solcar" evidence="10">
    <location>
        <begin position="208"/>
        <end position="292"/>
    </location>
</feature>
<dbReference type="Pfam" id="PF00153">
    <property type="entry name" value="Mito_carr"/>
    <property type="match status" value="4"/>
</dbReference>
<evidence type="ECO:0000313" key="12">
    <source>
        <dbReference type="EMBL" id="KAH6585816.1"/>
    </source>
</evidence>
<reference evidence="12 13" key="1">
    <citation type="submission" date="2021-02" db="EMBL/GenBank/DDBJ databases">
        <title>Variation within the Batrachochytrium salamandrivorans European outbreak.</title>
        <authorList>
            <person name="Kelly M."/>
            <person name="Pasmans F."/>
            <person name="Shea T.P."/>
            <person name="Munoz J.F."/>
            <person name="Carranza S."/>
            <person name="Cuomo C.A."/>
            <person name="Martel A."/>
        </authorList>
    </citation>
    <scope>NUCLEOTIDE SEQUENCE [LARGE SCALE GENOMIC DNA]</scope>
    <source>
        <strain evidence="12 13">AMFP18/2</strain>
    </source>
</reference>
<dbReference type="InterPro" id="IPR045315">
    <property type="entry name" value="Mtm1-like"/>
</dbReference>
<keyword evidence="7" id="KW-1133">Transmembrane helix</keyword>
<dbReference type="PANTHER" id="PTHR45760">
    <property type="entry name" value="FI19922P1-RELATED"/>
    <property type="match status" value="1"/>
</dbReference>
<evidence type="ECO:0000256" key="5">
    <source>
        <dbReference type="ARBA" id="ARBA00022737"/>
    </source>
</evidence>
<evidence type="ECO:0000256" key="9">
    <source>
        <dbReference type="ARBA" id="ARBA00023136"/>
    </source>
</evidence>
<keyword evidence="3 11" id="KW-0813">Transport</keyword>
<gene>
    <name evidence="12" type="ORF">BASA50_000977</name>
</gene>
<keyword evidence="6" id="KW-0999">Mitochondrion inner membrane</keyword>
<keyword evidence="13" id="KW-1185">Reference proteome</keyword>
<evidence type="ECO:0000256" key="2">
    <source>
        <dbReference type="ARBA" id="ARBA00006375"/>
    </source>
</evidence>
<accession>A0ABQ8EUX9</accession>
<organism evidence="12 13">
    <name type="scientific">Batrachochytrium salamandrivorans</name>
    <dbReference type="NCBI Taxonomy" id="1357716"/>
    <lineage>
        <taxon>Eukaryota</taxon>
        <taxon>Fungi</taxon>
        <taxon>Fungi incertae sedis</taxon>
        <taxon>Chytridiomycota</taxon>
        <taxon>Chytridiomycota incertae sedis</taxon>
        <taxon>Chytridiomycetes</taxon>
        <taxon>Rhizophydiales</taxon>
        <taxon>Rhizophydiales incertae sedis</taxon>
        <taxon>Batrachochytrium</taxon>
    </lineage>
</organism>
<sequence length="397" mass="42243">MDTAATRGSLLLGSVSPPQLLAASPTTAHKRTPSPLERIVSASFGAVVTSLLVTPFDVVKTRMQSAKAVVMPGLDPSSIVRNGTGICRPPVSSRYFLLDNDVLSGCRRASSSLTPCWTPCGSVFESASVGHCSAINSSSSTMILPLRSTTSRGTMWYMLSIFRNDGVGALWRGLTPTLIMSIPSTAIYLIGYDLLRERLGTSLSFVGAESYSPLLAGAFARIVSATIISPIELIRTRMQAGNNGMLDIIGGISRNVALGGPRSLFRGLLPTLWRDVPFSAIYWVGYENIKKRVAILDDQGYVANELAASFTSGSISGMISAIVTHPFDVIKTLQQVSHTAETTAPSIISSFKGVLLQSGWRGLFTGVVPRVVKVAPACGIMISSYEFGKRILSGTLS</sequence>
<dbReference type="SUPFAM" id="SSF103506">
    <property type="entry name" value="Mitochondrial carrier"/>
    <property type="match status" value="1"/>
</dbReference>
<comment type="caution">
    <text evidence="12">The sequence shown here is derived from an EMBL/GenBank/DDBJ whole genome shotgun (WGS) entry which is preliminary data.</text>
</comment>
<evidence type="ECO:0000256" key="10">
    <source>
        <dbReference type="PROSITE-ProRule" id="PRU00282"/>
    </source>
</evidence>
<evidence type="ECO:0000313" key="13">
    <source>
        <dbReference type="Proteomes" id="UP001648503"/>
    </source>
</evidence>
<keyword evidence="4 10" id="KW-0812">Transmembrane</keyword>
<proteinExistence type="inferred from homology"/>
<keyword evidence="9 10" id="KW-0472">Membrane</keyword>
<feature type="repeat" description="Solcar" evidence="10">
    <location>
        <begin position="304"/>
        <end position="391"/>
    </location>
</feature>
<dbReference type="InterPro" id="IPR023395">
    <property type="entry name" value="MCP_dom_sf"/>
</dbReference>
<evidence type="ECO:0000256" key="1">
    <source>
        <dbReference type="ARBA" id="ARBA00004448"/>
    </source>
</evidence>
<name>A0ABQ8EUX9_9FUNG</name>
<keyword evidence="5" id="KW-0677">Repeat</keyword>
<evidence type="ECO:0000256" key="6">
    <source>
        <dbReference type="ARBA" id="ARBA00022792"/>
    </source>
</evidence>
<evidence type="ECO:0008006" key="14">
    <source>
        <dbReference type="Google" id="ProtNLM"/>
    </source>
</evidence>
<keyword evidence="8" id="KW-0496">Mitochondrion</keyword>
<comment type="similarity">
    <text evidence="2 11">Belongs to the mitochondrial carrier (TC 2.A.29) family.</text>
</comment>
<dbReference type="Proteomes" id="UP001648503">
    <property type="component" value="Unassembled WGS sequence"/>
</dbReference>
<dbReference type="EMBL" id="JAFCIX010000578">
    <property type="protein sequence ID" value="KAH6585816.1"/>
    <property type="molecule type" value="Genomic_DNA"/>
</dbReference>
<dbReference type="PRINTS" id="PR00926">
    <property type="entry name" value="MITOCARRIER"/>
</dbReference>